<dbReference type="InterPro" id="IPR052350">
    <property type="entry name" value="Metallo-dep_Lactonases"/>
</dbReference>
<reference evidence="3 4" key="1">
    <citation type="submission" date="2017-02" db="EMBL/GenBank/DDBJ databases">
        <title>Pseudoalteromonas ulvae TC14 Genome.</title>
        <authorList>
            <person name="Molmeret M."/>
        </authorList>
    </citation>
    <scope>NUCLEOTIDE SEQUENCE [LARGE SCALE GENOMIC DNA]</scope>
    <source>
        <strain evidence="3">TC14</strain>
    </source>
</reference>
<dbReference type="GO" id="GO:0016787">
    <property type="term" value="F:hydrolase activity"/>
    <property type="evidence" value="ECO:0007669"/>
    <property type="project" value="InterPro"/>
</dbReference>
<dbReference type="InterPro" id="IPR032466">
    <property type="entry name" value="Metal_Hydrolase"/>
</dbReference>
<dbReference type="PANTHER" id="PTHR43569">
    <property type="entry name" value="AMIDOHYDROLASE"/>
    <property type="match status" value="1"/>
</dbReference>
<gene>
    <name evidence="3" type="ORF">B1199_10605</name>
</gene>
<dbReference type="SUPFAM" id="SSF51556">
    <property type="entry name" value="Metallo-dependent hydrolases"/>
    <property type="match status" value="1"/>
</dbReference>
<feature type="domain" description="Amidohydrolase-related" evidence="2">
    <location>
        <begin position="19"/>
        <end position="297"/>
    </location>
</feature>
<dbReference type="OrthoDB" id="9787654at2"/>
<name>A0A244CPJ3_PSEDV</name>
<dbReference type="PANTHER" id="PTHR43569:SF2">
    <property type="entry name" value="AMIDOHYDROLASE-RELATED DOMAIN-CONTAINING PROTEIN"/>
    <property type="match status" value="1"/>
</dbReference>
<keyword evidence="4" id="KW-1185">Reference proteome</keyword>
<evidence type="ECO:0000313" key="3">
    <source>
        <dbReference type="EMBL" id="OUL57515.1"/>
    </source>
</evidence>
<protein>
    <recommendedName>
        <fullName evidence="2">Amidohydrolase-related domain-containing protein</fullName>
    </recommendedName>
</protein>
<evidence type="ECO:0000256" key="1">
    <source>
        <dbReference type="ARBA" id="ARBA00038310"/>
    </source>
</evidence>
<dbReference type="EMBL" id="MWPV01000003">
    <property type="protein sequence ID" value="OUL57515.1"/>
    <property type="molecule type" value="Genomic_DNA"/>
</dbReference>
<dbReference type="Proteomes" id="UP000194841">
    <property type="component" value="Unassembled WGS sequence"/>
</dbReference>
<comment type="similarity">
    <text evidence="1">Belongs to the metallo-dependent hydrolases superfamily.</text>
</comment>
<proteinExistence type="inferred from homology"/>
<comment type="caution">
    <text evidence="3">The sequence shown here is derived from an EMBL/GenBank/DDBJ whole genome shotgun (WGS) entry which is preliminary data.</text>
</comment>
<dbReference type="AlphaFoldDB" id="A0A244CPJ3"/>
<organism evidence="3 4">
    <name type="scientific">Pseudoalteromonas ulvae</name>
    <dbReference type="NCBI Taxonomy" id="107327"/>
    <lineage>
        <taxon>Bacteria</taxon>
        <taxon>Pseudomonadati</taxon>
        <taxon>Pseudomonadota</taxon>
        <taxon>Gammaproteobacteria</taxon>
        <taxon>Alteromonadales</taxon>
        <taxon>Pseudoalteromonadaceae</taxon>
        <taxon>Pseudoalteromonas</taxon>
    </lineage>
</organism>
<dbReference type="InterPro" id="IPR006680">
    <property type="entry name" value="Amidohydro-rel"/>
</dbReference>
<sequence>MVDIPHNKRPTDMDYQDIIDPHVHFFALEKGNYQWLKSTQPPFWPDKHLIQKNVSDADLTLCSALRLNGVVHIEAGFDNEYPERELAYLNDTVKRVSHKAIAYLDITLEPTLFSEKIRQYQTHGNFVGIRDITEGEDAQRLHHSNVVKNLAFLAHEGLIFEAQFEIAQLATTQTLRAYCVALPNLKCVINHCGLVTPDTFASWQLALHILKGLDNLWVKISGFEMAQRQFNAKWVQTVTDALLQTINSEHLMFASNFPLCLLSQSYQQLWQLYSELTLPDHAWALMSYHNAQRLYQLA</sequence>
<accession>A0A244CPJ3</accession>
<dbReference type="Pfam" id="PF04909">
    <property type="entry name" value="Amidohydro_2"/>
    <property type="match status" value="1"/>
</dbReference>
<dbReference type="Gene3D" id="3.20.20.140">
    <property type="entry name" value="Metal-dependent hydrolases"/>
    <property type="match status" value="1"/>
</dbReference>
<evidence type="ECO:0000259" key="2">
    <source>
        <dbReference type="Pfam" id="PF04909"/>
    </source>
</evidence>
<evidence type="ECO:0000313" key="4">
    <source>
        <dbReference type="Proteomes" id="UP000194841"/>
    </source>
</evidence>